<evidence type="ECO:0000256" key="1">
    <source>
        <dbReference type="SAM" id="Coils"/>
    </source>
</evidence>
<proteinExistence type="predicted"/>
<evidence type="ECO:0000313" key="3">
    <source>
        <dbReference type="EMBL" id="GEU33480.1"/>
    </source>
</evidence>
<protein>
    <submittedName>
        <fullName evidence="3">Uncharacterized protein</fullName>
    </submittedName>
</protein>
<gene>
    <name evidence="3" type="ORF">Tci_005458</name>
</gene>
<sequence>MIVAQQANTIADQGAASVDIDDVPAFDAEPTLPSPTPTTQPPPPPLQELHSTSQVIPTPPPSLITQLSSPPQQPQPLQPTHDAKISMDLLQTLLETCTSLTKKVEALEQDKVAQALKIIKLKQRVKKLERKTKLKVSRLRRLKKVGTAQRVESSGDTVMDDISKQREIIANMDANEDVTLKDVAAVAKEAKVKKDVEIKENADVQGRQAESQAQIYKIDLEHADKVLSMKDDELEPTELKEVVKVVTTSKLMIEVIIAAAAATITAATTLITAATITTDPSVARRRKGVVIRDPEETAAPSIIIHTEPKSKDKGKGIMDDVIEQVQRKEKEDNDVLRYQALKRKPQTEAQARKNMMINLRNMAGFKMDYYKGMSYDDIRLIFEKYFNSNMAFLEKTKEQMEESDNRALKRTSKSLEEKAAKKQKLDEEVEELKKHLQIVPNNDDDVYTEATPLDLKVPVVDYAIHIENNKPYFKIIRADETHQVFLSFLSLLRNFDREDLEVLWQIVKERFASLKPKNFSDDFLLTTLTYMFEKPNVEAQVGRVKEAFMV</sequence>
<feature type="coiled-coil region" evidence="1">
    <location>
        <begin position="405"/>
        <end position="435"/>
    </location>
</feature>
<evidence type="ECO:0000256" key="2">
    <source>
        <dbReference type="SAM" id="MobiDB-lite"/>
    </source>
</evidence>
<accession>A0A6L2J9V0</accession>
<comment type="caution">
    <text evidence="3">The sequence shown here is derived from an EMBL/GenBank/DDBJ whole genome shotgun (WGS) entry which is preliminary data.</text>
</comment>
<feature type="coiled-coil region" evidence="1">
    <location>
        <begin position="90"/>
        <end position="131"/>
    </location>
</feature>
<feature type="region of interest" description="Disordered" evidence="2">
    <location>
        <begin position="1"/>
        <end position="80"/>
    </location>
</feature>
<reference evidence="3" key="1">
    <citation type="journal article" date="2019" name="Sci. Rep.">
        <title>Draft genome of Tanacetum cinerariifolium, the natural source of mosquito coil.</title>
        <authorList>
            <person name="Yamashiro T."/>
            <person name="Shiraishi A."/>
            <person name="Satake H."/>
            <person name="Nakayama K."/>
        </authorList>
    </citation>
    <scope>NUCLEOTIDE SEQUENCE</scope>
</reference>
<dbReference type="EMBL" id="BKCJ010000469">
    <property type="protein sequence ID" value="GEU33480.1"/>
    <property type="molecule type" value="Genomic_DNA"/>
</dbReference>
<dbReference type="AlphaFoldDB" id="A0A6L2J9V0"/>
<feature type="compositionally biased region" description="Pro residues" evidence="2">
    <location>
        <begin position="32"/>
        <end position="46"/>
    </location>
</feature>
<feature type="compositionally biased region" description="Polar residues" evidence="2">
    <location>
        <begin position="1"/>
        <end position="11"/>
    </location>
</feature>
<organism evidence="3">
    <name type="scientific">Tanacetum cinerariifolium</name>
    <name type="common">Dalmatian daisy</name>
    <name type="synonym">Chrysanthemum cinerariifolium</name>
    <dbReference type="NCBI Taxonomy" id="118510"/>
    <lineage>
        <taxon>Eukaryota</taxon>
        <taxon>Viridiplantae</taxon>
        <taxon>Streptophyta</taxon>
        <taxon>Embryophyta</taxon>
        <taxon>Tracheophyta</taxon>
        <taxon>Spermatophyta</taxon>
        <taxon>Magnoliopsida</taxon>
        <taxon>eudicotyledons</taxon>
        <taxon>Gunneridae</taxon>
        <taxon>Pentapetalae</taxon>
        <taxon>asterids</taxon>
        <taxon>campanulids</taxon>
        <taxon>Asterales</taxon>
        <taxon>Asteraceae</taxon>
        <taxon>Asteroideae</taxon>
        <taxon>Anthemideae</taxon>
        <taxon>Anthemidinae</taxon>
        <taxon>Tanacetum</taxon>
    </lineage>
</organism>
<name>A0A6L2J9V0_TANCI</name>
<keyword evidence="1" id="KW-0175">Coiled coil</keyword>